<dbReference type="FunCoup" id="A0A2V0PJ54">
    <property type="interactions" value="498"/>
</dbReference>
<evidence type="ECO:0000313" key="3">
    <source>
        <dbReference type="EMBL" id="GBF99834.1"/>
    </source>
</evidence>
<keyword evidence="2" id="KW-0520">NAD</keyword>
<evidence type="ECO:0000256" key="2">
    <source>
        <dbReference type="ARBA" id="ARBA00023027"/>
    </source>
</evidence>
<dbReference type="OrthoDB" id="674948at2759"/>
<dbReference type="SUPFAM" id="SSF51735">
    <property type="entry name" value="NAD(P)-binding Rossmann-fold domains"/>
    <property type="match status" value="1"/>
</dbReference>
<organism evidence="3 4">
    <name type="scientific">Raphidocelis subcapitata</name>
    <dbReference type="NCBI Taxonomy" id="307507"/>
    <lineage>
        <taxon>Eukaryota</taxon>
        <taxon>Viridiplantae</taxon>
        <taxon>Chlorophyta</taxon>
        <taxon>core chlorophytes</taxon>
        <taxon>Chlorophyceae</taxon>
        <taxon>CS clade</taxon>
        <taxon>Sphaeropleales</taxon>
        <taxon>Selenastraceae</taxon>
        <taxon>Raphidocelis</taxon>
    </lineage>
</organism>
<dbReference type="Gene3D" id="3.40.50.720">
    <property type="entry name" value="NAD(P)-binding Rossmann-like Domain"/>
    <property type="match status" value="1"/>
</dbReference>
<evidence type="ECO:0008006" key="5">
    <source>
        <dbReference type="Google" id="ProtNLM"/>
    </source>
</evidence>
<dbReference type="Proteomes" id="UP000247498">
    <property type="component" value="Unassembled WGS sequence"/>
</dbReference>
<comment type="caution">
    <text evidence="3">The sequence shown here is derived from an EMBL/GenBank/DDBJ whole genome shotgun (WGS) entry which is preliminary data.</text>
</comment>
<proteinExistence type="inferred from homology"/>
<dbReference type="InParanoid" id="A0A2V0PJ54"/>
<sequence>MATAGASSSDLLVVGPGVLGGYAGKLWREAFPSSTVVAQTNTTSSHDRLRKLGLTPRTREEALSSQQRFPYVLFAAPPSGSEDYPAEVAAATKLWDGTGSLAFTSSMSVCAAEDGSEVSEDRCPLVPEGKAPSTDRLLGAERATLDAGGNVVRLVGLYHAQRGPHTFFIRQGEVARYGGYTVNMLHYEDAARLAVAVLRGDGAPDGRWRGRVFVGADNHPLTFQEMVDACLKSGVFSGSVKFTAPEPPAGTGLGKRVNNDVTRQLLGGWEPKYDSFAGFFKATGGKDFYTTSGLF</sequence>
<dbReference type="EMBL" id="BDRX01000176">
    <property type="protein sequence ID" value="GBF99834.1"/>
    <property type="molecule type" value="Genomic_DNA"/>
</dbReference>
<evidence type="ECO:0000313" key="4">
    <source>
        <dbReference type="Proteomes" id="UP000247498"/>
    </source>
</evidence>
<evidence type="ECO:0000256" key="1">
    <source>
        <dbReference type="ARBA" id="ARBA00007637"/>
    </source>
</evidence>
<name>A0A2V0PJ54_9CHLO</name>
<reference evidence="3 4" key="1">
    <citation type="journal article" date="2018" name="Sci. Rep.">
        <title>Raphidocelis subcapitata (=Pseudokirchneriella subcapitata) provides an insight into genome evolution and environmental adaptations in the Sphaeropleales.</title>
        <authorList>
            <person name="Suzuki S."/>
            <person name="Yamaguchi H."/>
            <person name="Nakajima N."/>
            <person name="Kawachi M."/>
        </authorList>
    </citation>
    <scope>NUCLEOTIDE SEQUENCE [LARGE SCALE GENOMIC DNA]</scope>
    <source>
        <strain evidence="3 4">NIES-35</strain>
    </source>
</reference>
<dbReference type="AlphaFoldDB" id="A0A2V0PJ54"/>
<accession>A0A2V0PJ54</accession>
<comment type="similarity">
    <text evidence="1">Belongs to the NAD(P)-dependent epimerase/dehydratase family.</text>
</comment>
<dbReference type="PANTHER" id="PTHR43574">
    <property type="entry name" value="EPIMERASE-RELATED"/>
    <property type="match status" value="1"/>
</dbReference>
<dbReference type="InterPro" id="IPR036291">
    <property type="entry name" value="NAD(P)-bd_dom_sf"/>
</dbReference>
<dbReference type="STRING" id="307507.A0A2V0PJ54"/>
<keyword evidence="4" id="KW-1185">Reference proteome</keyword>
<gene>
    <name evidence="3" type="ORF">Rsub_12534</name>
</gene>
<protein>
    <recommendedName>
        <fullName evidence="5">NAD(P)-binding domain-containing protein</fullName>
    </recommendedName>
</protein>